<feature type="compositionally biased region" description="Basic and acidic residues" evidence="1">
    <location>
        <begin position="399"/>
        <end position="412"/>
    </location>
</feature>
<gene>
    <name evidence="2" type="ORF">CIHG_03243</name>
</gene>
<feature type="compositionally biased region" description="Polar residues" evidence="1">
    <location>
        <begin position="476"/>
        <end position="489"/>
    </location>
</feature>
<evidence type="ECO:0000313" key="3">
    <source>
        <dbReference type="Proteomes" id="UP000054563"/>
    </source>
</evidence>
<feature type="compositionally biased region" description="Acidic residues" evidence="1">
    <location>
        <begin position="130"/>
        <end position="139"/>
    </location>
</feature>
<feature type="compositionally biased region" description="Basic and acidic residues" evidence="1">
    <location>
        <begin position="312"/>
        <end position="323"/>
    </location>
</feature>
<organism evidence="2 3">
    <name type="scientific">Coccidioides immitis H538.4</name>
    <dbReference type="NCBI Taxonomy" id="396776"/>
    <lineage>
        <taxon>Eukaryota</taxon>
        <taxon>Fungi</taxon>
        <taxon>Dikarya</taxon>
        <taxon>Ascomycota</taxon>
        <taxon>Pezizomycotina</taxon>
        <taxon>Eurotiomycetes</taxon>
        <taxon>Eurotiomycetidae</taxon>
        <taxon>Onygenales</taxon>
        <taxon>Onygenaceae</taxon>
        <taxon>Coccidioides</taxon>
    </lineage>
</organism>
<feature type="compositionally biased region" description="Basic residues" evidence="1">
    <location>
        <begin position="376"/>
        <end position="389"/>
    </location>
</feature>
<feature type="compositionally biased region" description="Basic and acidic residues" evidence="1">
    <location>
        <begin position="429"/>
        <end position="445"/>
    </location>
</feature>
<feature type="region of interest" description="Disordered" evidence="1">
    <location>
        <begin position="503"/>
        <end position="522"/>
    </location>
</feature>
<feature type="region of interest" description="Disordered" evidence="1">
    <location>
        <begin position="1"/>
        <end position="141"/>
    </location>
</feature>
<dbReference type="EMBL" id="DS016988">
    <property type="protein sequence ID" value="KMU85461.1"/>
    <property type="molecule type" value="Genomic_DNA"/>
</dbReference>
<protein>
    <submittedName>
        <fullName evidence="2">Uncharacterized protein</fullName>
    </submittedName>
</protein>
<evidence type="ECO:0000256" key="1">
    <source>
        <dbReference type="SAM" id="MobiDB-lite"/>
    </source>
</evidence>
<accession>A0A0J8RLF2</accession>
<feature type="region of interest" description="Disordered" evidence="1">
    <location>
        <begin position="361"/>
        <end position="489"/>
    </location>
</feature>
<sequence length="589" mass="64455">MTHHPTKLSEELDPASLESFARPLSKKEKRAKRRKGTDVGTEIPEGRVWKNEQLPESTEPIDTHSLPIIEATDETPQDIVPGIPSAKDLTGPQEKPITHFPSLRTEPSQETGLLKTDPVYMQPGSRENPETDQPEEDNIPEPQMLVTGTQREDSTNIIAQPNEEADPGIQVLPAIAYGQPAEQPISEVPASSTIPEGFTPHIEVGESHGLPVLENLDQYAATPGADIEIKGVINPSNPPENQQLEDLEVLAKQRNTIVRDGVTDQPPPDKTLKKKRKKKVQEHVKDGEILEKEPEFGSISAGTEGPSQMSRSPEEAEGIKENTTEYPIDDERDTPVLDEQTLTGTTLTKLAINPVGTEAYENSSVSETLYSVRGKTERKRKSNKAKQKQQHLDGTPASEELKFLASTDDKLAPETTKSAVMPDLPLAQKTREQLQEDKVTEEPPSKRGTSPSPNREIGSENVADSACHHDLAHEQPISQFGESGNTISTQTAAGTVASVFPHLERVSRKKGSHKTLAGRSGKTDIGESARLIEDGDDKRIIVRGNKYDGKPENECAKLAEAANPQNLFFDSTVQSGSETKPQSQFVMND</sequence>
<dbReference type="VEuPathDB" id="FungiDB:CIHG_03243"/>
<reference evidence="3" key="1">
    <citation type="journal article" date="2010" name="Genome Res.">
        <title>Population genomic sequencing of Coccidioides fungi reveals recent hybridization and transposon control.</title>
        <authorList>
            <person name="Neafsey D.E."/>
            <person name="Barker B.M."/>
            <person name="Sharpton T.J."/>
            <person name="Stajich J.E."/>
            <person name="Park D.J."/>
            <person name="Whiston E."/>
            <person name="Hung C.-Y."/>
            <person name="McMahan C."/>
            <person name="White J."/>
            <person name="Sykes S."/>
            <person name="Heiman D."/>
            <person name="Young S."/>
            <person name="Zeng Q."/>
            <person name="Abouelleil A."/>
            <person name="Aftuck L."/>
            <person name="Bessette D."/>
            <person name="Brown A."/>
            <person name="FitzGerald M."/>
            <person name="Lui A."/>
            <person name="Macdonald J.P."/>
            <person name="Priest M."/>
            <person name="Orbach M.J."/>
            <person name="Galgiani J.N."/>
            <person name="Kirkland T.N."/>
            <person name="Cole G.T."/>
            <person name="Birren B.W."/>
            <person name="Henn M.R."/>
            <person name="Taylor J.W."/>
            <person name="Rounsley S.D."/>
        </authorList>
    </citation>
    <scope>NUCLEOTIDE SEQUENCE [LARGE SCALE GENOMIC DNA]</scope>
    <source>
        <strain evidence="3">H538.4</strain>
    </source>
</reference>
<dbReference type="Proteomes" id="UP000054563">
    <property type="component" value="Unassembled WGS sequence"/>
</dbReference>
<evidence type="ECO:0000313" key="2">
    <source>
        <dbReference type="EMBL" id="KMU85461.1"/>
    </source>
</evidence>
<feature type="compositionally biased region" description="Basic and acidic residues" evidence="1">
    <location>
        <begin position="281"/>
        <end position="295"/>
    </location>
</feature>
<name>A0A0J8RLF2_COCIT</name>
<proteinExistence type="predicted"/>
<dbReference type="AlphaFoldDB" id="A0A0J8RLF2"/>
<feature type="region of interest" description="Disordered" evidence="1">
    <location>
        <begin position="256"/>
        <end position="342"/>
    </location>
</feature>